<dbReference type="AlphaFoldDB" id="A0A180G9G6"/>
<evidence type="ECO:0000313" key="4">
    <source>
        <dbReference type="Proteomes" id="UP000005240"/>
    </source>
</evidence>
<keyword evidence="4" id="KW-1185">Reference proteome</keyword>
<feature type="region of interest" description="Disordered" evidence="1">
    <location>
        <begin position="1"/>
        <end position="30"/>
    </location>
</feature>
<reference evidence="3 4" key="3">
    <citation type="journal article" date="2017" name="G3 (Bethesda)">
        <title>Comparative analysis highlights variable genome content of wheat rusts and divergence of the mating loci.</title>
        <authorList>
            <person name="Cuomo C.A."/>
            <person name="Bakkeren G."/>
            <person name="Khalil H.B."/>
            <person name="Panwar V."/>
            <person name="Joly D."/>
            <person name="Linning R."/>
            <person name="Sakthikumar S."/>
            <person name="Song X."/>
            <person name="Adiconis X."/>
            <person name="Fan L."/>
            <person name="Goldberg J.M."/>
            <person name="Levin J.Z."/>
            <person name="Young S."/>
            <person name="Zeng Q."/>
            <person name="Anikster Y."/>
            <person name="Bruce M."/>
            <person name="Wang M."/>
            <person name="Yin C."/>
            <person name="McCallum B."/>
            <person name="Szabo L.J."/>
            <person name="Hulbert S."/>
            <person name="Chen X."/>
            <person name="Fellers J.P."/>
        </authorList>
    </citation>
    <scope>NUCLEOTIDE SEQUENCE</scope>
    <source>
        <strain evidence="3">isolate 1-1 / race 1 (BBBD)</strain>
        <strain evidence="4">Isolate 1-1 / race 1 (BBBD)</strain>
    </source>
</reference>
<feature type="non-terminal residue" evidence="2">
    <location>
        <position position="104"/>
    </location>
</feature>
<dbReference type="EMBL" id="ADAS02000132">
    <property type="protein sequence ID" value="OAV89327.1"/>
    <property type="molecule type" value="Genomic_DNA"/>
</dbReference>
<evidence type="ECO:0000256" key="1">
    <source>
        <dbReference type="SAM" id="MobiDB-lite"/>
    </source>
</evidence>
<dbReference type="Proteomes" id="UP000005240">
    <property type="component" value="Unassembled WGS sequence"/>
</dbReference>
<reference evidence="2" key="2">
    <citation type="submission" date="2016-05" db="EMBL/GenBank/DDBJ databases">
        <title>Comparative analysis highlights variable genome content of wheat rusts and divergence of the mating loci.</title>
        <authorList>
            <person name="Cuomo C.A."/>
            <person name="Bakkeren G."/>
            <person name="Szabo L."/>
            <person name="Khalil H."/>
            <person name="Joly D."/>
            <person name="Goldberg J."/>
            <person name="Young S."/>
            <person name="Zeng Q."/>
            <person name="Fellers J."/>
        </authorList>
    </citation>
    <scope>NUCLEOTIDE SEQUENCE [LARGE SCALE GENOMIC DNA]</scope>
    <source>
        <strain evidence="2">1-1 BBBD Race 1</strain>
    </source>
</reference>
<feature type="compositionally biased region" description="Polar residues" evidence="1">
    <location>
        <begin position="14"/>
        <end position="29"/>
    </location>
</feature>
<dbReference type="VEuPathDB" id="FungiDB:PTTG_07420"/>
<feature type="compositionally biased region" description="Low complexity" evidence="1">
    <location>
        <begin position="1"/>
        <end position="13"/>
    </location>
</feature>
<reference evidence="2" key="1">
    <citation type="submission" date="2009-11" db="EMBL/GenBank/DDBJ databases">
        <authorList>
            <consortium name="The Broad Institute Genome Sequencing Platform"/>
            <person name="Ward D."/>
            <person name="Feldgarden M."/>
            <person name="Earl A."/>
            <person name="Young S.K."/>
            <person name="Zeng Q."/>
            <person name="Koehrsen M."/>
            <person name="Alvarado L."/>
            <person name="Berlin A."/>
            <person name="Bochicchio J."/>
            <person name="Borenstein D."/>
            <person name="Chapman S.B."/>
            <person name="Chen Z."/>
            <person name="Engels R."/>
            <person name="Freedman E."/>
            <person name="Gellesch M."/>
            <person name="Goldberg J."/>
            <person name="Griggs A."/>
            <person name="Gujja S."/>
            <person name="Heilman E."/>
            <person name="Heiman D."/>
            <person name="Hepburn T."/>
            <person name="Howarth C."/>
            <person name="Jen D."/>
            <person name="Larson L."/>
            <person name="Lewis B."/>
            <person name="Mehta T."/>
            <person name="Park D."/>
            <person name="Pearson M."/>
            <person name="Roberts A."/>
            <person name="Saif S."/>
            <person name="Shea T."/>
            <person name="Shenoy N."/>
            <person name="Sisk P."/>
            <person name="Stolte C."/>
            <person name="Sykes S."/>
            <person name="Thomson T."/>
            <person name="Walk T."/>
            <person name="White J."/>
            <person name="Yandava C."/>
            <person name="Izard J."/>
            <person name="Baranova O.V."/>
            <person name="Blanton J.M."/>
            <person name="Tanner A.C."/>
            <person name="Dewhirst F.E."/>
            <person name="Haas B."/>
            <person name="Nusbaum C."/>
            <person name="Birren B."/>
        </authorList>
    </citation>
    <scope>NUCLEOTIDE SEQUENCE [LARGE SCALE GENOMIC DNA]</scope>
    <source>
        <strain evidence="2">1-1 BBBD Race 1</strain>
    </source>
</reference>
<feature type="compositionally biased region" description="Polar residues" evidence="1">
    <location>
        <begin position="84"/>
        <end position="93"/>
    </location>
</feature>
<feature type="region of interest" description="Disordered" evidence="1">
    <location>
        <begin position="84"/>
        <end position="104"/>
    </location>
</feature>
<gene>
    <name evidence="2" type="ORF">PTTG_07420</name>
</gene>
<evidence type="ECO:0000313" key="2">
    <source>
        <dbReference type="EMBL" id="OAV89327.1"/>
    </source>
</evidence>
<evidence type="ECO:0000313" key="3">
    <source>
        <dbReference type="EnsemblFungi" id="PTTG_07420-t43_1-p1"/>
    </source>
</evidence>
<organism evidence="2">
    <name type="scientific">Puccinia triticina (isolate 1-1 / race 1 (BBBD))</name>
    <name type="common">Brown leaf rust fungus</name>
    <dbReference type="NCBI Taxonomy" id="630390"/>
    <lineage>
        <taxon>Eukaryota</taxon>
        <taxon>Fungi</taxon>
        <taxon>Dikarya</taxon>
        <taxon>Basidiomycota</taxon>
        <taxon>Pucciniomycotina</taxon>
        <taxon>Pucciniomycetes</taxon>
        <taxon>Pucciniales</taxon>
        <taxon>Pucciniaceae</taxon>
        <taxon>Puccinia</taxon>
    </lineage>
</organism>
<protein>
    <submittedName>
        <fullName evidence="2 3">Uncharacterized protein</fullName>
    </submittedName>
</protein>
<name>A0A180G9G6_PUCT1</name>
<reference evidence="3" key="4">
    <citation type="submission" date="2025-05" db="UniProtKB">
        <authorList>
            <consortium name="EnsemblFungi"/>
        </authorList>
    </citation>
    <scope>IDENTIFICATION</scope>
    <source>
        <strain evidence="3">isolate 1-1 / race 1 (BBBD)</strain>
    </source>
</reference>
<accession>A0A180G9G6</accession>
<feature type="compositionally biased region" description="Basic and acidic residues" evidence="1">
    <location>
        <begin position="94"/>
        <end position="104"/>
    </location>
</feature>
<dbReference type="EnsemblFungi" id="PTTG_07420-t43_1">
    <property type="protein sequence ID" value="PTTG_07420-t43_1-p1"/>
    <property type="gene ID" value="PTTG_07420"/>
</dbReference>
<sequence length="104" mass="11350">MSEHPSSSSFDPSADQTARNLGPSISGSTKLVGDGIRDWLKQLLKAQHAAALQAQEDRRAARKAEEALPVQTSHLEDLFLTLAQLKTNPSGQPKKTENKDINMQ</sequence>
<proteinExistence type="predicted"/>